<evidence type="ECO:0000259" key="2">
    <source>
        <dbReference type="Pfam" id="PF01970"/>
    </source>
</evidence>
<dbReference type="STRING" id="460384.SAMN05216313_108123"/>
<feature type="transmembrane region" description="Helical" evidence="1">
    <location>
        <begin position="103"/>
        <end position="132"/>
    </location>
</feature>
<dbReference type="PANTHER" id="PTHR35342">
    <property type="entry name" value="TRICARBOXYLIC TRANSPORT PROTEIN"/>
    <property type="match status" value="1"/>
</dbReference>
<dbReference type="RefSeq" id="WP_166434999.1">
    <property type="nucleotide sequence ID" value="NZ_CAKXUV010000008.1"/>
</dbReference>
<dbReference type="PANTHER" id="PTHR35342:SF5">
    <property type="entry name" value="TRICARBOXYLIC TRANSPORT PROTEIN"/>
    <property type="match status" value="1"/>
</dbReference>
<keyword evidence="1" id="KW-1133">Transmembrane helix</keyword>
<name>A0A1I0FD18_9FIRM</name>
<feature type="transmembrane region" description="Helical" evidence="1">
    <location>
        <begin position="167"/>
        <end position="185"/>
    </location>
</feature>
<keyword evidence="1" id="KW-0812">Transmembrane</keyword>
<reference evidence="4" key="1">
    <citation type="submission" date="2016-10" db="EMBL/GenBank/DDBJ databases">
        <authorList>
            <person name="Varghese N."/>
            <person name="Submissions S."/>
        </authorList>
    </citation>
    <scope>NUCLEOTIDE SEQUENCE [LARGE SCALE GENOMIC DNA]</scope>
    <source>
        <strain evidence="4">NLAE-zl-G277</strain>
    </source>
</reference>
<evidence type="ECO:0000313" key="4">
    <source>
        <dbReference type="Proteomes" id="UP000198508"/>
    </source>
</evidence>
<proteinExistence type="predicted"/>
<protein>
    <submittedName>
        <fullName evidence="3">Putative tricarboxylic transport membrane protein</fullName>
    </submittedName>
</protein>
<keyword evidence="1" id="KW-0472">Membrane</keyword>
<evidence type="ECO:0000313" key="3">
    <source>
        <dbReference type="EMBL" id="SET56155.1"/>
    </source>
</evidence>
<dbReference type="AlphaFoldDB" id="A0A1I0FD18"/>
<dbReference type="Pfam" id="PF01970">
    <property type="entry name" value="TctA"/>
    <property type="match status" value="1"/>
</dbReference>
<feature type="transmembrane region" description="Helical" evidence="1">
    <location>
        <begin position="388"/>
        <end position="406"/>
    </location>
</feature>
<evidence type="ECO:0000256" key="1">
    <source>
        <dbReference type="SAM" id="Phobius"/>
    </source>
</evidence>
<keyword evidence="4" id="KW-1185">Reference proteome</keyword>
<feature type="transmembrane region" description="Helical" evidence="1">
    <location>
        <begin position="12"/>
        <end position="36"/>
    </location>
</feature>
<feature type="transmembrane region" description="Helical" evidence="1">
    <location>
        <begin position="56"/>
        <end position="82"/>
    </location>
</feature>
<dbReference type="InterPro" id="IPR002823">
    <property type="entry name" value="DUF112_TM"/>
</dbReference>
<organism evidence="3 4">
    <name type="scientific">Enterocloster lavalensis</name>
    <dbReference type="NCBI Taxonomy" id="460384"/>
    <lineage>
        <taxon>Bacteria</taxon>
        <taxon>Bacillati</taxon>
        <taxon>Bacillota</taxon>
        <taxon>Clostridia</taxon>
        <taxon>Lachnospirales</taxon>
        <taxon>Lachnospiraceae</taxon>
        <taxon>Enterocloster</taxon>
    </lineage>
</organism>
<feature type="transmembrane region" description="Helical" evidence="1">
    <location>
        <begin position="197"/>
        <end position="217"/>
    </location>
</feature>
<gene>
    <name evidence="3" type="ORF">SAMN05216313_108123</name>
</gene>
<dbReference type="EMBL" id="FOIM01000008">
    <property type="protein sequence ID" value="SET56155.1"/>
    <property type="molecule type" value="Genomic_DNA"/>
</dbReference>
<feature type="transmembrane region" description="Helical" evidence="1">
    <location>
        <begin position="412"/>
        <end position="428"/>
    </location>
</feature>
<sequence length="498" mass="52148">MSNILLGLQTVASVNVLLFLVVGCVVGLVIGALPGLTGNMAIALMVPMTFGMEPSVGLAFLAAIYCSSIYGGSISAILLGIPGTISSFATTLDGYPLAKKGKAGLALGTSTMASVFGGLFSAIVLMFLTPVLAEVALKFGPGEYFAVSLLGIACITSISGDNIPKGLLSGMIGLLIAVIGMDPQNGYPRLTFGNMNLLSGIGLVPSLIGLFGVVSVLKTAEACKRVKTNNTMPEVDNVWIGWKECFRQLPTWIRGSVIGTIVGIIPGAGTNVATFMAYDMEKKMSKDPDSFGKGNVIGVAAPESANNAVTGGSLVPLLALGVPGNSTSALFLGAIMIHGMRTGPVFFTEHPDVIYGLFIAIIIANIIMAPLGIFILRYMKTILSVPEELLAGIILAFCVTGVFAIATNPFDVLVLIIFGLIGYFCYKFKIPTAPMIVAMVLGSMTENNLRQALVASKGSWDFLYKQPITLTVLIIAVGSFFFPFIAAKVKKMKAAKAK</sequence>
<dbReference type="Proteomes" id="UP000198508">
    <property type="component" value="Unassembled WGS sequence"/>
</dbReference>
<feature type="transmembrane region" description="Helical" evidence="1">
    <location>
        <begin position="353"/>
        <end position="376"/>
    </location>
</feature>
<feature type="transmembrane region" description="Helical" evidence="1">
    <location>
        <begin position="468"/>
        <end position="489"/>
    </location>
</feature>
<accession>A0A1I0FD18</accession>
<feature type="domain" description="DUF112" evidence="2">
    <location>
        <begin position="17"/>
        <end position="436"/>
    </location>
</feature>
<feature type="transmembrane region" description="Helical" evidence="1">
    <location>
        <begin position="257"/>
        <end position="278"/>
    </location>
</feature>